<evidence type="ECO:0000313" key="2">
    <source>
        <dbReference type="Proteomes" id="UP000824469"/>
    </source>
</evidence>
<evidence type="ECO:0000313" key="1">
    <source>
        <dbReference type="EMBL" id="KAH9296248.1"/>
    </source>
</evidence>
<sequence length="61" mass="7066">MKDEYRKSTYSEFSILIGSISLEEVESPKVAKPVVEEQELVPKLPKEEHVQVEEERFSSVQ</sequence>
<organism evidence="1 2">
    <name type="scientific">Taxus chinensis</name>
    <name type="common">Chinese yew</name>
    <name type="synonym">Taxus wallichiana var. chinensis</name>
    <dbReference type="NCBI Taxonomy" id="29808"/>
    <lineage>
        <taxon>Eukaryota</taxon>
        <taxon>Viridiplantae</taxon>
        <taxon>Streptophyta</taxon>
        <taxon>Embryophyta</taxon>
        <taxon>Tracheophyta</taxon>
        <taxon>Spermatophyta</taxon>
        <taxon>Pinopsida</taxon>
        <taxon>Pinidae</taxon>
        <taxon>Conifers II</taxon>
        <taxon>Cupressales</taxon>
        <taxon>Taxaceae</taxon>
        <taxon>Taxus</taxon>
    </lineage>
</organism>
<name>A0AA38CCH0_TAXCH</name>
<comment type="caution">
    <text evidence="1">The sequence shown here is derived from an EMBL/GenBank/DDBJ whole genome shotgun (WGS) entry which is preliminary data.</text>
</comment>
<dbReference type="EMBL" id="JAHRHJ020000011">
    <property type="protein sequence ID" value="KAH9296248.1"/>
    <property type="molecule type" value="Genomic_DNA"/>
</dbReference>
<feature type="non-terminal residue" evidence="1">
    <location>
        <position position="61"/>
    </location>
</feature>
<dbReference type="Proteomes" id="UP000824469">
    <property type="component" value="Unassembled WGS sequence"/>
</dbReference>
<dbReference type="AlphaFoldDB" id="A0AA38CCH0"/>
<reference evidence="1 2" key="1">
    <citation type="journal article" date="2021" name="Nat. Plants">
        <title>The Taxus genome provides insights into paclitaxel biosynthesis.</title>
        <authorList>
            <person name="Xiong X."/>
            <person name="Gou J."/>
            <person name="Liao Q."/>
            <person name="Li Y."/>
            <person name="Zhou Q."/>
            <person name="Bi G."/>
            <person name="Li C."/>
            <person name="Du R."/>
            <person name="Wang X."/>
            <person name="Sun T."/>
            <person name="Guo L."/>
            <person name="Liang H."/>
            <person name="Lu P."/>
            <person name="Wu Y."/>
            <person name="Zhang Z."/>
            <person name="Ro D.K."/>
            <person name="Shang Y."/>
            <person name="Huang S."/>
            <person name="Yan J."/>
        </authorList>
    </citation>
    <scope>NUCLEOTIDE SEQUENCE [LARGE SCALE GENOMIC DNA]</scope>
    <source>
        <strain evidence="1">Ta-2019</strain>
    </source>
</reference>
<protein>
    <submittedName>
        <fullName evidence="1">Uncharacterized protein</fullName>
    </submittedName>
</protein>
<keyword evidence="2" id="KW-1185">Reference proteome</keyword>
<gene>
    <name evidence="1" type="ORF">KI387_039836</name>
</gene>
<proteinExistence type="predicted"/>
<accession>A0AA38CCH0</accession>